<keyword evidence="2" id="KW-1185">Reference proteome</keyword>
<proteinExistence type="predicted"/>
<dbReference type="AlphaFoldDB" id="A0A1I2KDM0"/>
<evidence type="ECO:0000313" key="2">
    <source>
        <dbReference type="Proteomes" id="UP000199645"/>
    </source>
</evidence>
<name>A0A1I2KDM0_9ACTN</name>
<dbReference type="STRING" id="35752.SAMN05421541_11688"/>
<dbReference type="EMBL" id="FONV01000016">
    <property type="protein sequence ID" value="SFF64573.1"/>
    <property type="molecule type" value="Genomic_DNA"/>
</dbReference>
<organism evidence="1 2">
    <name type="scientific">Actinoplanes philippinensis</name>
    <dbReference type="NCBI Taxonomy" id="35752"/>
    <lineage>
        <taxon>Bacteria</taxon>
        <taxon>Bacillati</taxon>
        <taxon>Actinomycetota</taxon>
        <taxon>Actinomycetes</taxon>
        <taxon>Micromonosporales</taxon>
        <taxon>Micromonosporaceae</taxon>
        <taxon>Actinoplanes</taxon>
    </lineage>
</organism>
<gene>
    <name evidence="1" type="ORF">SAMN05421541_11688</name>
</gene>
<protein>
    <submittedName>
        <fullName evidence="1">Uncharacterized protein</fullName>
    </submittedName>
</protein>
<sequence length="401" mass="45912">MTDSPNRYVEELFDDEAEAPFGMTQVWTPELHRGVMDMIRNAPRPRTPAIEKYLTVMPKFSDHEVIEVAAYWTDHCTDEPPATRPGPSFLANPKPVDLTTKILEYAISAALRLYDRRRAADWYARWRDRRTGRPVKRHSSMYSFFEGGFDNCLECVRDMDELSGGFDRDCAELLRSVRPAADLTEREVALIAWVTAQRHPAIRFLAQHAANRLWYVDLFRRDVFVFSGRAVTPCPIPFTVNPVTIADYVRDASRCDQRVVAWSGKHTYRVAQRYGRHVLIMTSSYYGPSRGQAEMDYAVWLSPATPDEATTLVDDFAASLPATYRKIALWYDPRRGSVMRSYTGEHPIGVWGKHWMSGLGVDRTFGSEQEAIAALEAQELDWLKAGKRLDNFYLRLPNTPT</sequence>
<dbReference type="Proteomes" id="UP000199645">
    <property type="component" value="Unassembled WGS sequence"/>
</dbReference>
<accession>A0A1I2KDM0</accession>
<reference evidence="1 2" key="1">
    <citation type="submission" date="2016-10" db="EMBL/GenBank/DDBJ databases">
        <authorList>
            <person name="de Groot N.N."/>
        </authorList>
    </citation>
    <scope>NUCLEOTIDE SEQUENCE [LARGE SCALE GENOMIC DNA]</scope>
    <source>
        <strain evidence="1 2">DSM 43019</strain>
    </source>
</reference>
<evidence type="ECO:0000313" key="1">
    <source>
        <dbReference type="EMBL" id="SFF64573.1"/>
    </source>
</evidence>